<evidence type="ECO:0000313" key="2">
    <source>
        <dbReference type="Proteomes" id="UP000197138"/>
    </source>
</evidence>
<dbReference type="AlphaFoldDB" id="A0A218WQ96"/>
<dbReference type="EMBL" id="MTKT01003711">
    <property type="protein sequence ID" value="OWM74638.1"/>
    <property type="molecule type" value="Genomic_DNA"/>
</dbReference>
<evidence type="ECO:0000313" key="1">
    <source>
        <dbReference type="EMBL" id="OWM74638.1"/>
    </source>
</evidence>
<organism evidence="1 2">
    <name type="scientific">Punica granatum</name>
    <name type="common">Pomegranate</name>
    <dbReference type="NCBI Taxonomy" id="22663"/>
    <lineage>
        <taxon>Eukaryota</taxon>
        <taxon>Viridiplantae</taxon>
        <taxon>Streptophyta</taxon>
        <taxon>Embryophyta</taxon>
        <taxon>Tracheophyta</taxon>
        <taxon>Spermatophyta</taxon>
        <taxon>Magnoliopsida</taxon>
        <taxon>eudicotyledons</taxon>
        <taxon>Gunneridae</taxon>
        <taxon>Pentapetalae</taxon>
        <taxon>rosids</taxon>
        <taxon>malvids</taxon>
        <taxon>Myrtales</taxon>
        <taxon>Lythraceae</taxon>
        <taxon>Punica</taxon>
    </lineage>
</organism>
<gene>
    <name evidence="1" type="ORF">CDL15_Pgr005218</name>
</gene>
<dbReference type="Proteomes" id="UP000197138">
    <property type="component" value="Unassembled WGS sequence"/>
</dbReference>
<proteinExistence type="predicted"/>
<name>A0A218WQ96_PUNGR</name>
<reference evidence="2" key="1">
    <citation type="journal article" date="2017" name="Plant J.">
        <title>The pomegranate (Punica granatum L.) genome and the genomics of punicalagin biosynthesis.</title>
        <authorList>
            <person name="Qin G."/>
            <person name="Xu C."/>
            <person name="Ming R."/>
            <person name="Tang H."/>
            <person name="Guyot R."/>
            <person name="Kramer E.M."/>
            <person name="Hu Y."/>
            <person name="Yi X."/>
            <person name="Qi Y."/>
            <person name="Xu X."/>
            <person name="Gao Z."/>
            <person name="Pan H."/>
            <person name="Jian J."/>
            <person name="Tian Y."/>
            <person name="Yue Z."/>
            <person name="Xu Y."/>
        </authorList>
    </citation>
    <scope>NUCLEOTIDE SEQUENCE [LARGE SCALE GENOMIC DNA]</scope>
    <source>
        <strain evidence="2">cv. Dabenzi</strain>
    </source>
</reference>
<comment type="caution">
    <text evidence="1">The sequence shown here is derived from an EMBL/GenBank/DDBJ whole genome shotgun (WGS) entry which is preliminary data.</text>
</comment>
<sequence length="62" mass="7285">MLLFVDEYADMRGTFPVMTKGKLLFSVDYPHNYSEEEENMRLIARYRGRITSAGITSQRLHE</sequence>
<accession>A0A218WQ96</accession>
<protein>
    <submittedName>
        <fullName evidence="1">Uncharacterized protein</fullName>
    </submittedName>
</protein>